<name>A0A9N9MPG8_9CUCU</name>
<protein>
    <recommendedName>
        <fullName evidence="4">YEATS domain-containing protein</fullName>
    </recommendedName>
</protein>
<feature type="domain" description="YEATS" evidence="4">
    <location>
        <begin position="184"/>
        <end position="333"/>
    </location>
</feature>
<evidence type="ECO:0000259" key="4">
    <source>
        <dbReference type="PROSITE" id="PS51037"/>
    </source>
</evidence>
<proteinExistence type="predicted"/>
<organism evidence="5 6">
    <name type="scientific">Ceutorhynchus assimilis</name>
    <name type="common">cabbage seed weevil</name>
    <dbReference type="NCBI Taxonomy" id="467358"/>
    <lineage>
        <taxon>Eukaryota</taxon>
        <taxon>Metazoa</taxon>
        <taxon>Ecdysozoa</taxon>
        <taxon>Arthropoda</taxon>
        <taxon>Hexapoda</taxon>
        <taxon>Insecta</taxon>
        <taxon>Pterygota</taxon>
        <taxon>Neoptera</taxon>
        <taxon>Endopterygota</taxon>
        <taxon>Coleoptera</taxon>
        <taxon>Polyphaga</taxon>
        <taxon>Cucujiformia</taxon>
        <taxon>Curculionidae</taxon>
        <taxon>Ceutorhynchinae</taxon>
        <taxon>Ceutorhynchus</taxon>
    </lineage>
</organism>
<evidence type="ECO:0000256" key="1">
    <source>
        <dbReference type="ARBA" id="ARBA00023242"/>
    </source>
</evidence>
<gene>
    <name evidence="5" type="ORF">CEUTPL_LOCUS9427</name>
</gene>
<dbReference type="GO" id="GO:0006355">
    <property type="term" value="P:regulation of DNA-templated transcription"/>
    <property type="evidence" value="ECO:0007669"/>
    <property type="project" value="InterPro"/>
</dbReference>
<reference evidence="5" key="1">
    <citation type="submission" date="2022-01" db="EMBL/GenBank/DDBJ databases">
        <authorList>
            <person name="King R."/>
        </authorList>
    </citation>
    <scope>NUCLEOTIDE SEQUENCE</scope>
</reference>
<dbReference type="EMBL" id="OU892281">
    <property type="protein sequence ID" value="CAG9768909.1"/>
    <property type="molecule type" value="Genomic_DNA"/>
</dbReference>
<dbReference type="CDD" id="cd16907">
    <property type="entry name" value="YEATS_YEATS2_like"/>
    <property type="match status" value="1"/>
</dbReference>
<dbReference type="InterPro" id="IPR055127">
    <property type="entry name" value="YEATS2_3HBD"/>
</dbReference>
<sequence>MDQQDKNENTDSQMEIDPDYESTNLAIRRGRVEGIGHLPTEEKLKSIIRGEFDKELQIRQKQLEEIEEKVFKAQKLLHVVRYVLISSYYNKKALEYEAEGSLNSSDILSSQNRIHPAVKKLIGKNANKLEFLTSRTKRKVTEGQSKPPDKGQSEAKKMKLEPNENRTIPATIVKPQQQNSEELATNRNRIQHRLVVGNISYYKKSLEQNNLTHKWMVYVKIFKGLKDGIEVTNLTVDKVVFFLHPSYKPHDVVDIGHPPFHLSRRGWGEFRLRVKIHFKSPMNKPVDVIHQLKLDNTFTERQTLGNQTVVPLFLHEDLFQVKQDPDPVILNDDNILLPESLSDNNFDLLQLDNMDLNPFLNDKIISIEPIKIEPSTSFEHDYCFDDITIKHEDLNIIDDYTIVEQQNPEFVLRDHAYTVPAIKEGQKSHKKQKTPIKQGYNELMYGLGTGYLDPGRSRPKKIVRKASVMKSPEKLANNSKSLYKVLKTVTGQSIRVLPESFNQLLLNNGSIVSVKLLKSPTKDNATTNCSKTSNILKLPNNNKFKNMGEVLPYLFKRLPIWNPEADEDYKCTYPFTASSKNEYLSWNVGKKLAAEWSRAKAIKRILAGEPYSKNWTTKAIFMYARSHLYTPLVSSYRLFRKDSVERSLILDCYKGTHNQNSGLAYPIHDEAINIVSPVKPVIDPINSNSIETCIDISDKNLSEECAFIKEAALDVGIVLKPEVLVEGVSMNASERILFEAVKCFAENLIRTARTYLICEKKYSNETAEITTKQINRVMGERKEFQSIRKYRENKIASDFFS</sequence>
<evidence type="ECO:0000256" key="3">
    <source>
        <dbReference type="SAM" id="MobiDB-lite"/>
    </source>
</evidence>
<dbReference type="AlphaFoldDB" id="A0A9N9MPG8"/>
<keyword evidence="6" id="KW-1185">Reference proteome</keyword>
<dbReference type="PROSITE" id="PS51037">
    <property type="entry name" value="YEATS"/>
    <property type="match status" value="1"/>
</dbReference>
<dbReference type="Pfam" id="PF03366">
    <property type="entry name" value="YEATS"/>
    <property type="match status" value="1"/>
</dbReference>
<evidence type="ECO:0000313" key="6">
    <source>
        <dbReference type="Proteomes" id="UP001152799"/>
    </source>
</evidence>
<dbReference type="Proteomes" id="UP001152799">
    <property type="component" value="Chromosome 5"/>
</dbReference>
<feature type="region of interest" description="Disordered" evidence="3">
    <location>
        <begin position="1"/>
        <end position="21"/>
    </location>
</feature>
<evidence type="ECO:0000256" key="2">
    <source>
        <dbReference type="PROSITE-ProRule" id="PRU00376"/>
    </source>
</evidence>
<dbReference type="Gene3D" id="2.60.40.1970">
    <property type="entry name" value="YEATS domain"/>
    <property type="match status" value="1"/>
</dbReference>
<keyword evidence="1 2" id="KW-0539">Nucleus</keyword>
<dbReference type="InterPro" id="IPR055129">
    <property type="entry name" value="YEATS_dom"/>
</dbReference>
<comment type="subcellular location">
    <subcellularLocation>
        <location evidence="2">Nucleus</location>
    </subcellularLocation>
</comment>
<feature type="region of interest" description="Disordered" evidence="3">
    <location>
        <begin position="134"/>
        <end position="164"/>
    </location>
</feature>
<dbReference type="GO" id="GO:0005634">
    <property type="term" value="C:nucleus"/>
    <property type="evidence" value="ECO:0007669"/>
    <property type="project" value="UniProtKB-SubCell"/>
</dbReference>
<accession>A0A9N9MPG8</accession>
<dbReference type="InterPro" id="IPR005033">
    <property type="entry name" value="YEATS"/>
</dbReference>
<dbReference type="InterPro" id="IPR038704">
    <property type="entry name" value="YEAST_sf"/>
</dbReference>
<feature type="compositionally biased region" description="Basic and acidic residues" evidence="3">
    <location>
        <begin position="147"/>
        <end position="164"/>
    </location>
</feature>
<evidence type="ECO:0000313" key="5">
    <source>
        <dbReference type="EMBL" id="CAG9768909.1"/>
    </source>
</evidence>
<dbReference type="PANTHER" id="PTHR23195">
    <property type="entry name" value="YEATS DOMAIN"/>
    <property type="match status" value="1"/>
</dbReference>
<dbReference type="OrthoDB" id="1741717at2759"/>
<dbReference type="Pfam" id="PF22951">
    <property type="entry name" value="3HBD"/>
    <property type="match status" value="1"/>
</dbReference>